<gene>
    <name evidence="1" type="ORF">CPB83DRAFT_765751</name>
</gene>
<dbReference type="Pfam" id="PF20180">
    <property type="entry name" value="UQCC2_CBP6"/>
    <property type="match status" value="1"/>
</dbReference>
<dbReference type="AlphaFoldDB" id="A0A9P6EHA4"/>
<sequence length="103" mass="11938">MSARPLAQKLTSIAESWVKDPFRPNLQLSTLLNSLAAHPRLTKQAVESARALRDNDMMKKYPLSQKMLDPASRRQYYQRLVEGYEKSAQGIARPWWKGFFGIW</sequence>
<dbReference type="OrthoDB" id="2107880at2759"/>
<comment type="caution">
    <text evidence="1">The sequence shown here is derived from an EMBL/GenBank/DDBJ whole genome shotgun (WGS) entry which is preliminary data.</text>
</comment>
<dbReference type="Proteomes" id="UP000807306">
    <property type="component" value="Unassembled WGS sequence"/>
</dbReference>
<dbReference type="EMBL" id="MU157848">
    <property type="protein sequence ID" value="KAF9529071.1"/>
    <property type="molecule type" value="Genomic_DNA"/>
</dbReference>
<proteinExistence type="predicted"/>
<name>A0A9P6EHA4_9AGAR</name>
<organism evidence="1 2">
    <name type="scientific">Crepidotus variabilis</name>
    <dbReference type="NCBI Taxonomy" id="179855"/>
    <lineage>
        <taxon>Eukaryota</taxon>
        <taxon>Fungi</taxon>
        <taxon>Dikarya</taxon>
        <taxon>Basidiomycota</taxon>
        <taxon>Agaricomycotina</taxon>
        <taxon>Agaricomycetes</taxon>
        <taxon>Agaricomycetidae</taxon>
        <taxon>Agaricales</taxon>
        <taxon>Agaricineae</taxon>
        <taxon>Crepidotaceae</taxon>
        <taxon>Crepidotus</taxon>
    </lineage>
</organism>
<accession>A0A9P6EHA4</accession>
<protein>
    <submittedName>
        <fullName evidence="1">Uncharacterized protein</fullName>
    </submittedName>
</protein>
<reference evidence="1" key="1">
    <citation type="submission" date="2020-11" db="EMBL/GenBank/DDBJ databases">
        <authorList>
            <consortium name="DOE Joint Genome Institute"/>
            <person name="Ahrendt S."/>
            <person name="Riley R."/>
            <person name="Andreopoulos W."/>
            <person name="Labutti K."/>
            <person name="Pangilinan J."/>
            <person name="Ruiz-Duenas F.J."/>
            <person name="Barrasa J.M."/>
            <person name="Sanchez-Garcia M."/>
            <person name="Camarero S."/>
            <person name="Miyauchi S."/>
            <person name="Serrano A."/>
            <person name="Linde D."/>
            <person name="Babiker R."/>
            <person name="Drula E."/>
            <person name="Ayuso-Fernandez I."/>
            <person name="Pacheco R."/>
            <person name="Padilla G."/>
            <person name="Ferreira P."/>
            <person name="Barriuso J."/>
            <person name="Kellner H."/>
            <person name="Castanera R."/>
            <person name="Alfaro M."/>
            <person name="Ramirez L."/>
            <person name="Pisabarro A.G."/>
            <person name="Kuo A."/>
            <person name="Tritt A."/>
            <person name="Lipzen A."/>
            <person name="He G."/>
            <person name="Yan M."/>
            <person name="Ng V."/>
            <person name="Cullen D."/>
            <person name="Martin F."/>
            <person name="Rosso M.-N."/>
            <person name="Henrissat B."/>
            <person name="Hibbett D."/>
            <person name="Martinez A.T."/>
            <person name="Grigoriev I.V."/>
        </authorList>
    </citation>
    <scope>NUCLEOTIDE SEQUENCE</scope>
    <source>
        <strain evidence="1">CBS 506.95</strain>
    </source>
</reference>
<evidence type="ECO:0000313" key="1">
    <source>
        <dbReference type="EMBL" id="KAF9529071.1"/>
    </source>
</evidence>
<evidence type="ECO:0000313" key="2">
    <source>
        <dbReference type="Proteomes" id="UP000807306"/>
    </source>
</evidence>
<keyword evidence="2" id="KW-1185">Reference proteome</keyword>